<dbReference type="GeneID" id="73468019"/>
<dbReference type="EMBL" id="JAGSYN010000051">
    <property type="protein sequence ID" value="KAG7665162.1"/>
    <property type="molecule type" value="Genomic_DNA"/>
</dbReference>
<dbReference type="RefSeq" id="XP_049265394.1">
    <property type="nucleotide sequence ID" value="XM_049404849.1"/>
</dbReference>
<feature type="compositionally biased region" description="Basic and acidic residues" evidence="1">
    <location>
        <begin position="272"/>
        <end position="287"/>
    </location>
</feature>
<protein>
    <recommendedName>
        <fullName evidence="4">Protein FYV8</fullName>
    </recommendedName>
</protein>
<organism evidence="2 3">
    <name type="scientific">[Candida] subhashii</name>
    <dbReference type="NCBI Taxonomy" id="561895"/>
    <lineage>
        <taxon>Eukaryota</taxon>
        <taxon>Fungi</taxon>
        <taxon>Dikarya</taxon>
        <taxon>Ascomycota</taxon>
        <taxon>Saccharomycotina</taxon>
        <taxon>Pichiomycetes</taxon>
        <taxon>Debaryomycetaceae</taxon>
        <taxon>Spathaspora</taxon>
    </lineage>
</organism>
<feature type="compositionally biased region" description="Polar residues" evidence="1">
    <location>
        <begin position="478"/>
        <end position="490"/>
    </location>
</feature>
<feature type="region of interest" description="Disordered" evidence="1">
    <location>
        <begin position="644"/>
        <end position="663"/>
    </location>
</feature>
<feature type="region of interest" description="Disordered" evidence="1">
    <location>
        <begin position="1"/>
        <end position="402"/>
    </location>
</feature>
<feature type="compositionally biased region" description="Acidic residues" evidence="1">
    <location>
        <begin position="312"/>
        <end position="324"/>
    </location>
</feature>
<reference evidence="2 3" key="1">
    <citation type="journal article" date="2021" name="DNA Res.">
        <title>Genome analysis of Candida subhashii reveals its hybrid nature and dual mitochondrial genome conformations.</title>
        <authorList>
            <person name="Mixao V."/>
            <person name="Hegedusova E."/>
            <person name="Saus E."/>
            <person name="Pryszcz L.P."/>
            <person name="Cillingova A."/>
            <person name="Nosek J."/>
            <person name="Gabaldon T."/>
        </authorList>
    </citation>
    <scope>NUCLEOTIDE SEQUENCE [LARGE SCALE GENOMIC DNA]</scope>
    <source>
        <strain evidence="2 3">CBS 10753</strain>
    </source>
</reference>
<accession>A0A8J5US85</accession>
<proteinExistence type="predicted"/>
<feature type="compositionally biased region" description="Basic and acidic residues" evidence="1">
    <location>
        <begin position="53"/>
        <end position="62"/>
    </location>
</feature>
<keyword evidence="3" id="KW-1185">Reference proteome</keyword>
<name>A0A8J5US85_9ASCO</name>
<evidence type="ECO:0000313" key="3">
    <source>
        <dbReference type="Proteomes" id="UP000694255"/>
    </source>
</evidence>
<feature type="region of interest" description="Disordered" evidence="1">
    <location>
        <begin position="442"/>
        <end position="566"/>
    </location>
</feature>
<evidence type="ECO:0008006" key="4">
    <source>
        <dbReference type="Google" id="ProtNLM"/>
    </source>
</evidence>
<feature type="compositionally biased region" description="Low complexity" evidence="1">
    <location>
        <begin position="169"/>
        <end position="186"/>
    </location>
</feature>
<sequence length="910" mass="100675">MADNVERQKSTRWVKSVPTYGDWGDDEYGYGYEEDEYDTNDDGSYQQQPQPNQKEDHLEIGHSKLPPLPSNLRDEYLSHQQEQQQQHEKSKSPEQEHNVEPDFQHEAAPTKKEEPTNASENDFILSVDRMKEVDSDSSEEDDDEEEKDEVAHTDTGPEVIDDSHLSLQNSEYSSSNKNFSSSQIASGYDSGQRSRSHLDSQSFHFDPSPALPGSNSRAGSKSPLKIDVGQPPKDIAAPPDTPISEYSFQSDYSYSKEPVELSVKGKSGAGHPHSEDETKSSPLHEEESNSSNPPIDQFVLSVDKKGFNQLNGDEDEDDDDDDDDWGYHSQASSNDEMNTSEIEALNINKAPKPATTESFPDQSDVKPETIDNLINDLASGSIGEMDGDSGNQEVSPEEESFSYSTYANILDLNAEDDEELPSPVEPLWVQRQKEAHDQYLSEFSGRKASVRKAPSSGLNDNKDLMRVETGKEIEKQPNESGNYVTPTSAYPDSAVSKEADLYGLTTDSLSKLPEQTSGKRAEDDTNSLEQEYSEDETTPDHLNIAPPQLEPVASTGSLSTGKLSAVDDIRSHKEDIEEDDKNLFMKPRAPNAEGIDKRVSTVSNASFNLGGWAPNTDNFRNQFISENDNESTVNYSPDDFSFTKGETPSSLNEEIHNRSTDSIPETVDVALPSIHEGPDLDEDDDNENRIGKYSGPTNDVQSLTKTIQTSATIDSVFKDHKYTSPLFKEDMSTPSASRENLNQKYTSLLGPESAQVDERQNDESSVGTSVKRLSSLSAGSTELSPGDKNFVPDKYPVSDWKSIVTISQPIDRIAAFKSALIREAEYDTGLQNWLHITLKSAPDTNKNIHIGKIATEAYSNAQHSELRRHGTLLSKVSIVKDTGAHASSFGKKLFSRSKKFIKSSSHGDSK</sequence>
<feature type="compositionally biased region" description="Basic and acidic residues" evidence="1">
    <location>
        <begin position="460"/>
        <end position="477"/>
    </location>
</feature>
<dbReference type="OrthoDB" id="4081733at2759"/>
<gene>
    <name evidence="2" type="ORF">J8A68_001218</name>
</gene>
<comment type="caution">
    <text evidence="2">The sequence shown here is derived from an EMBL/GenBank/DDBJ whole genome shotgun (WGS) entry which is preliminary data.</text>
</comment>
<dbReference type="Proteomes" id="UP000694255">
    <property type="component" value="Unassembled WGS sequence"/>
</dbReference>
<feature type="compositionally biased region" description="Acidic residues" evidence="1">
    <location>
        <begin position="23"/>
        <end position="41"/>
    </location>
</feature>
<feature type="compositionally biased region" description="Polar residues" evidence="1">
    <location>
        <begin position="244"/>
        <end position="253"/>
    </location>
</feature>
<feature type="compositionally biased region" description="Polar residues" evidence="1">
    <location>
        <begin position="505"/>
        <end position="516"/>
    </location>
</feature>
<feature type="region of interest" description="Disordered" evidence="1">
    <location>
        <begin position="673"/>
        <end position="697"/>
    </location>
</feature>
<dbReference type="AlphaFoldDB" id="A0A8J5US85"/>
<evidence type="ECO:0000256" key="1">
    <source>
        <dbReference type="SAM" id="MobiDB-lite"/>
    </source>
</evidence>
<feature type="region of interest" description="Disordered" evidence="1">
    <location>
        <begin position="751"/>
        <end position="787"/>
    </location>
</feature>
<evidence type="ECO:0000313" key="2">
    <source>
        <dbReference type="EMBL" id="KAG7665162.1"/>
    </source>
</evidence>
<feature type="compositionally biased region" description="Acidic residues" evidence="1">
    <location>
        <begin position="135"/>
        <end position="148"/>
    </location>
</feature>
<feature type="compositionally biased region" description="Basic and acidic residues" evidence="1">
    <location>
        <begin position="85"/>
        <end position="115"/>
    </location>
</feature>
<feature type="compositionally biased region" description="Polar residues" evidence="1">
    <location>
        <begin position="189"/>
        <end position="203"/>
    </location>
</feature>
<feature type="compositionally biased region" description="Polar residues" evidence="1">
    <location>
        <begin position="763"/>
        <end position="783"/>
    </location>
</feature>
<feature type="compositionally biased region" description="Polar residues" evidence="1">
    <location>
        <begin position="329"/>
        <end position="341"/>
    </location>
</feature>